<evidence type="ECO:0000313" key="6">
    <source>
        <dbReference type="EMBL" id="AJB42810.1"/>
    </source>
</evidence>
<dbReference type="SUPFAM" id="SSF111331">
    <property type="entry name" value="NAD kinase/diacylglycerol kinase-like"/>
    <property type="match status" value="1"/>
</dbReference>
<keyword evidence="3 5" id="KW-0521">NADP</keyword>
<dbReference type="GO" id="GO:0006741">
    <property type="term" value="P:NADP+ biosynthetic process"/>
    <property type="evidence" value="ECO:0007669"/>
    <property type="project" value="UniProtKB-UniRule"/>
</dbReference>
<keyword evidence="4 5" id="KW-0520">NAD</keyword>
<feature type="binding site" evidence="5">
    <location>
        <position position="233"/>
    </location>
    <ligand>
        <name>NAD(+)</name>
        <dbReference type="ChEBI" id="CHEBI:57540"/>
    </ligand>
</feature>
<dbReference type="RefSeq" id="WP_020962384.1">
    <property type="nucleotide sequence ID" value="NZ_CP007493.1"/>
</dbReference>
<feature type="binding site" evidence="5">
    <location>
        <position position="165"/>
    </location>
    <ligand>
        <name>NAD(+)</name>
        <dbReference type="ChEBI" id="CHEBI:57540"/>
    </ligand>
</feature>
<keyword evidence="5" id="KW-0067">ATP-binding</keyword>
<feature type="binding site" evidence="5">
    <location>
        <position position="72"/>
    </location>
    <ligand>
        <name>NAD(+)</name>
        <dbReference type="ChEBI" id="CHEBI:57540"/>
    </ligand>
</feature>
<evidence type="ECO:0000256" key="5">
    <source>
        <dbReference type="HAMAP-Rule" id="MF_00361"/>
    </source>
</evidence>
<dbReference type="AlphaFoldDB" id="A0A3G1A712"/>
<comment type="function">
    <text evidence="5">Involved in the regulation of the intracellular balance of NAD and NADP, and is a key enzyme in the biosynthesis of NADP. Catalyzes specifically the phosphorylation on 2'-hydroxyl of the adenosine moiety of NAD to yield NADP.</text>
</comment>
<evidence type="ECO:0000256" key="1">
    <source>
        <dbReference type="ARBA" id="ARBA00022679"/>
    </source>
</evidence>
<dbReference type="GeneID" id="16573361"/>
<dbReference type="Pfam" id="PF01513">
    <property type="entry name" value="NAD_kinase"/>
    <property type="match status" value="1"/>
</dbReference>
<keyword evidence="1 5" id="KW-0808">Transferase</keyword>
<dbReference type="GO" id="GO:0046872">
    <property type="term" value="F:metal ion binding"/>
    <property type="evidence" value="ECO:0007669"/>
    <property type="project" value="UniProtKB-UniRule"/>
</dbReference>
<comment type="catalytic activity">
    <reaction evidence="5">
        <text>NAD(+) + ATP = ADP + NADP(+) + H(+)</text>
        <dbReference type="Rhea" id="RHEA:18629"/>
        <dbReference type="ChEBI" id="CHEBI:15378"/>
        <dbReference type="ChEBI" id="CHEBI:30616"/>
        <dbReference type="ChEBI" id="CHEBI:57540"/>
        <dbReference type="ChEBI" id="CHEBI:58349"/>
        <dbReference type="ChEBI" id="CHEBI:456216"/>
        <dbReference type="EC" id="2.7.1.23"/>
    </reaction>
</comment>
<dbReference type="InterPro" id="IPR002504">
    <property type="entry name" value="NADK"/>
</dbReference>
<feature type="binding site" evidence="5">
    <location>
        <position position="163"/>
    </location>
    <ligand>
        <name>NAD(+)</name>
        <dbReference type="ChEBI" id="CHEBI:57540"/>
    </ligand>
</feature>
<dbReference type="GO" id="GO:0003951">
    <property type="term" value="F:NAD+ kinase activity"/>
    <property type="evidence" value="ECO:0007669"/>
    <property type="project" value="UniProtKB-UniRule"/>
</dbReference>
<dbReference type="InterPro" id="IPR016064">
    <property type="entry name" value="NAD/diacylglycerol_kinase_sf"/>
</dbReference>
<keyword evidence="5" id="KW-0963">Cytoplasm</keyword>
<dbReference type="InterPro" id="IPR017438">
    <property type="entry name" value="ATP-NAD_kinase_N"/>
</dbReference>
<dbReference type="GO" id="GO:0005524">
    <property type="term" value="F:ATP binding"/>
    <property type="evidence" value="ECO:0007669"/>
    <property type="project" value="UniProtKB-KW"/>
</dbReference>
<dbReference type="EMBL" id="CP007493">
    <property type="protein sequence ID" value="AJB42810.1"/>
    <property type="molecule type" value="Genomic_DNA"/>
</dbReference>
<reference evidence="7" key="1">
    <citation type="book" date="2010" name="EXTREMOPHILES" publisher="0:0-0">
        <title>Complete genome sequences of ten hyperthermophilic archaea reveal their metabolic capabilities and possible ecological roles.</title>
        <editorList>
            <person name="?"/>
        </editorList>
        <authorList>
            <person name="Ravin N.V."/>
            <person name="Mardanov A.V."/>
            <person name="Bonch-Osmolovskaya E.A."/>
            <person name="Skryabin K.G."/>
        </authorList>
    </citation>
    <scope>NUCLEOTIDE SEQUENCE [LARGE SCALE GENOMIC DNA]</scope>
    <source>
        <strain evidence="7">1505</strain>
    </source>
</reference>
<dbReference type="Pfam" id="PF20143">
    <property type="entry name" value="NAD_kinase_C"/>
    <property type="match status" value="1"/>
</dbReference>
<keyword evidence="5" id="KW-0547">Nucleotide-binding</keyword>
<comment type="subcellular location">
    <subcellularLocation>
        <location evidence="5">Cytoplasm</location>
    </subcellularLocation>
</comment>
<dbReference type="Gene3D" id="2.60.200.30">
    <property type="entry name" value="Probable inorganic polyphosphate/atp-NAD kinase, domain 2"/>
    <property type="match status" value="1"/>
</dbReference>
<dbReference type="Proteomes" id="UP000266720">
    <property type="component" value="Chromosome"/>
</dbReference>
<evidence type="ECO:0000256" key="2">
    <source>
        <dbReference type="ARBA" id="ARBA00022777"/>
    </source>
</evidence>
<dbReference type="Gene3D" id="3.40.50.10330">
    <property type="entry name" value="Probable inorganic polyphosphate/atp-NAD kinase, domain 1"/>
    <property type="match status" value="1"/>
</dbReference>
<evidence type="ECO:0000256" key="3">
    <source>
        <dbReference type="ARBA" id="ARBA00022857"/>
    </source>
</evidence>
<comment type="cofactor">
    <cofactor evidence="5">
        <name>a divalent metal cation</name>
        <dbReference type="ChEBI" id="CHEBI:60240"/>
    </cofactor>
</comment>
<comment type="caution">
    <text evidence="5">Lacks conserved residue(s) required for the propagation of feature annotation.</text>
</comment>
<dbReference type="GO" id="GO:0019674">
    <property type="term" value="P:NAD+ metabolic process"/>
    <property type="evidence" value="ECO:0007669"/>
    <property type="project" value="InterPro"/>
</dbReference>
<dbReference type="EC" id="2.7.1.23" evidence="5"/>
<comment type="similarity">
    <text evidence="5">Belongs to the NAD kinase family.</text>
</comment>
<dbReference type="KEGG" id="tcb:TCARB_1774"/>
<feature type="active site" description="Proton acceptor" evidence="5">
    <location>
        <position position="67"/>
    </location>
</feature>
<dbReference type="GeneID" id="25407188"/>
<feature type="binding site" evidence="5">
    <location>
        <position position="146"/>
    </location>
    <ligand>
        <name>NAD(+)</name>
        <dbReference type="ChEBI" id="CHEBI:57540"/>
    </ligand>
</feature>
<feature type="binding site" evidence="5">
    <location>
        <begin position="136"/>
        <end position="137"/>
    </location>
    <ligand>
        <name>NAD(+)</name>
        <dbReference type="ChEBI" id="CHEBI:57540"/>
    </ligand>
</feature>
<gene>
    <name evidence="5" type="primary">nadK</name>
    <name evidence="6" type="ORF">TCARB_1774</name>
</gene>
<dbReference type="PANTHER" id="PTHR20275:SF0">
    <property type="entry name" value="NAD KINASE"/>
    <property type="match status" value="1"/>
</dbReference>
<feature type="binding site" evidence="5">
    <location>
        <begin position="176"/>
        <end position="181"/>
    </location>
    <ligand>
        <name>NAD(+)</name>
        <dbReference type="ChEBI" id="CHEBI:57540"/>
    </ligand>
</feature>
<dbReference type="InterPro" id="IPR017437">
    <property type="entry name" value="ATP-NAD_kinase_PpnK-typ_C"/>
</dbReference>
<sequence>MSIRSVWLKARAGDPVAAGWAKKIYDFLAARGVEVYVDPVLGHEIPVEQLSENEATKADLGILVGGDGTFLRIVQKSGGILPPILGFAADSLGYLLPHSIRDAEKVLENVLEGNYSTRNVALGEYAYGDEKGVFLNELCIWALPGKLIEFEFSLDGLGLYHGRSDGIIVATPSGSTGHALSYGGPVILDVGQKLLEVLFPGALSPALRPLVIHGGTIGVRILAHPANMILDGQKTVSLGYSAEVRISNSERMLRILFVKEFEVKINEKLKKRVSDRNFSYIM</sequence>
<protein>
    <recommendedName>
        <fullName evidence="5">NAD kinase</fullName>
        <ecNumber evidence="5">2.7.1.23</ecNumber>
    </recommendedName>
    <alternativeName>
        <fullName evidence="5">ATP-dependent NAD kinase</fullName>
    </alternativeName>
</protein>
<feature type="binding site" evidence="5">
    <location>
        <begin position="67"/>
        <end position="68"/>
    </location>
    <ligand>
        <name>NAD(+)</name>
        <dbReference type="ChEBI" id="CHEBI:57540"/>
    </ligand>
</feature>
<evidence type="ECO:0000313" key="7">
    <source>
        <dbReference type="Proteomes" id="UP000266720"/>
    </source>
</evidence>
<name>A0A3G1A712_9CREN</name>
<evidence type="ECO:0000256" key="4">
    <source>
        <dbReference type="ARBA" id="ARBA00023027"/>
    </source>
</evidence>
<dbReference type="PANTHER" id="PTHR20275">
    <property type="entry name" value="NAD KINASE"/>
    <property type="match status" value="1"/>
</dbReference>
<accession>A0A3G1A712</accession>
<dbReference type="GO" id="GO:0005737">
    <property type="term" value="C:cytoplasm"/>
    <property type="evidence" value="ECO:0007669"/>
    <property type="project" value="UniProtKB-SubCell"/>
</dbReference>
<dbReference type="STRING" id="697581.TCARB_1774"/>
<proteinExistence type="inferred from homology"/>
<keyword evidence="2 5" id="KW-0418">Kinase</keyword>
<dbReference type="HAMAP" id="MF_00361">
    <property type="entry name" value="NAD_kinase"/>
    <property type="match status" value="1"/>
</dbReference>
<organism evidence="6 7">
    <name type="scientific">Thermofilum adornatum 1505</name>
    <dbReference type="NCBI Taxonomy" id="697581"/>
    <lineage>
        <taxon>Archaea</taxon>
        <taxon>Thermoproteota</taxon>
        <taxon>Thermoprotei</taxon>
        <taxon>Thermofilales</taxon>
        <taxon>Thermofilaceae</taxon>
        <taxon>Thermofilum</taxon>
    </lineage>
</organism>